<dbReference type="NCBIfam" id="TIGR02937">
    <property type="entry name" value="sigma70-ECF"/>
    <property type="match status" value="1"/>
</dbReference>
<evidence type="ECO:0000256" key="5">
    <source>
        <dbReference type="ARBA" id="ARBA00023163"/>
    </source>
</evidence>
<keyword evidence="3 6" id="KW-0731">Sigma factor</keyword>
<name>A0A917UK72_9ACTN</name>
<gene>
    <name evidence="9" type="ORF">GCM10011578_017760</name>
</gene>
<evidence type="ECO:0000256" key="4">
    <source>
        <dbReference type="ARBA" id="ARBA00023125"/>
    </source>
</evidence>
<keyword evidence="2 6" id="KW-0805">Transcription regulation</keyword>
<feature type="domain" description="RNA polymerase sigma-70 region 2" evidence="7">
    <location>
        <begin position="37"/>
        <end position="104"/>
    </location>
</feature>
<reference evidence="9" key="2">
    <citation type="submission" date="2020-09" db="EMBL/GenBank/DDBJ databases">
        <authorList>
            <person name="Sun Q."/>
            <person name="Zhou Y."/>
        </authorList>
    </citation>
    <scope>NUCLEOTIDE SEQUENCE</scope>
    <source>
        <strain evidence="9">CGMCC 4.7110</strain>
    </source>
</reference>
<dbReference type="InterPro" id="IPR036388">
    <property type="entry name" value="WH-like_DNA-bd_sf"/>
</dbReference>
<dbReference type="InterPro" id="IPR007630">
    <property type="entry name" value="RNA_pol_sigma70_r4"/>
</dbReference>
<dbReference type="InterPro" id="IPR000838">
    <property type="entry name" value="RNA_pol_sigma70_ECF_CS"/>
</dbReference>
<dbReference type="Gene3D" id="1.10.1740.10">
    <property type="match status" value="1"/>
</dbReference>
<evidence type="ECO:0000313" key="10">
    <source>
        <dbReference type="Proteomes" id="UP000653411"/>
    </source>
</evidence>
<dbReference type="PANTHER" id="PTHR43133:SF62">
    <property type="entry name" value="RNA POLYMERASE SIGMA FACTOR SIGZ"/>
    <property type="match status" value="1"/>
</dbReference>
<dbReference type="EMBL" id="BMML01000003">
    <property type="protein sequence ID" value="GGM97442.1"/>
    <property type="molecule type" value="Genomic_DNA"/>
</dbReference>
<accession>A0A917UK72</accession>
<dbReference type="AlphaFoldDB" id="A0A917UK72"/>
<keyword evidence="4 6" id="KW-0238">DNA-binding</keyword>
<protein>
    <recommendedName>
        <fullName evidence="6">RNA polymerase sigma factor</fullName>
    </recommendedName>
</protein>
<dbReference type="GO" id="GO:0016987">
    <property type="term" value="F:sigma factor activity"/>
    <property type="evidence" value="ECO:0007669"/>
    <property type="project" value="UniProtKB-KW"/>
</dbReference>
<dbReference type="InterPro" id="IPR013325">
    <property type="entry name" value="RNA_pol_sigma_r2"/>
</dbReference>
<dbReference type="PROSITE" id="PS01063">
    <property type="entry name" value="SIGMA70_ECF"/>
    <property type="match status" value="1"/>
</dbReference>
<dbReference type="SUPFAM" id="SSF88946">
    <property type="entry name" value="Sigma2 domain of RNA polymerase sigma factors"/>
    <property type="match status" value="1"/>
</dbReference>
<evidence type="ECO:0000256" key="6">
    <source>
        <dbReference type="RuleBase" id="RU000716"/>
    </source>
</evidence>
<keyword evidence="10" id="KW-1185">Reference proteome</keyword>
<feature type="domain" description="RNA polymerase sigma-70 region 4" evidence="8">
    <location>
        <begin position="140"/>
        <end position="186"/>
    </location>
</feature>
<evidence type="ECO:0000313" key="9">
    <source>
        <dbReference type="EMBL" id="GGM97442.1"/>
    </source>
</evidence>
<organism evidence="9 10">
    <name type="scientific">Streptomyces fuscichromogenes</name>
    <dbReference type="NCBI Taxonomy" id="1324013"/>
    <lineage>
        <taxon>Bacteria</taxon>
        <taxon>Bacillati</taxon>
        <taxon>Actinomycetota</taxon>
        <taxon>Actinomycetes</taxon>
        <taxon>Kitasatosporales</taxon>
        <taxon>Streptomycetaceae</taxon>
        <taxon>Streptomyces</taxon>
    </lineage>
</organism>
<dbReference type="InterPro" id="IPR013324">
    <property type="entry name" value="RNA_pol_sigma_r3/r4-like"/>
</dbReference>
<comment type="caution">
    <text evidence="9">The sequence shown here is derived from an EMBL/GenBank/DDBJ whole genome shotgun (WGS) entry which is preliminary data.</text>
</comment>
<dbReference type="Pfam" id="PF04545">
    <property type="entry name" value="Sigma70_r4"/>
    <property type="match status" value="1"/>
</dbReference>
<evidence type="ECO:0000256" key="1">
    <source>
        <dbReference type="ARBA" id="ARBA00010641"/>
    </source>
</evidence>
<evidence type="ECO:0000259" key="7">
    <source>
        <dbReference type="Pfam" id="PF04542"/>
    </source>
</evidence>
<reference evidence="9" key="1">
    <citation type="journal article" date="2014" name="Int. J. Syst. Evol. Microbiol.">
        <title>Complete genome sequence of Corynebacterium casei LMG S-19264T (=DSM 44701T), isolated from a smear-ripened cheese.</title>
        <authorList>
            <consortium name="US DOE Joint Genome Institute (JGI-PGF)"/>
            <person name="Walter F."/>
            <person name="Albersmeier A."/>
            <person name="Kalinowski J."/>
            <person name="Ruckert C."/>
        </authorList>
    </citation>
    <scope>NUCLEOTIDE SEQUENCE</scope>
    <source>
        <strain evidence="9">CGMCC 4.7110</strain>
    </source>
</reference>
<dbReference type="CDD" id="cd06171">
    <property type="entry name" value="Sigma70_r4"/>
    <property type="match status" value="1"/>
</dbReference>
<dbReference type="InterPro" id="IPR007627">
    <property type="entry name" value="RNA_pol_sigma70_r2"/>
</dbReference>
<dbReference type="Pfam" id="PF04542">
    <property type="entry name" value="Sigma70_r2"/>
    <property type="match status" value="1"/>
</dbReference>
<dbReference type="InterPro" id="IPR039425">
    <property type="entry name" value="RNA_pol_sigma-70-like"/>
</dbReference>
<evidence type="ECO:0000259" key="8">
    <source>
        <dbReference type="Pfam" id="PF04545"/>
    </source>
</evidence>
<dbReference type="GO" id="GO:0006352">
    <property type="term" value="P:DNA-templated transcription initiation"/>
    <property type="evidence" value="ECO:0007669"/>
    <property type="project" value="InterPro"/>
</dbReference>
<keyword evidence="5 6" id="KW-0804">Transcription</keyword>
<sequence length="208" mass="22524">MTAIAVTEVPPVPVADPERDLALRFAAGEEGGLEAVYRRWAPLVLSLARQSLGDGTEAEDITQTVFLAAWRGRGGYSPGRGPLSAWLVGITRRKIADALSARTRRTDVAAAAAARESTRVPDPSYAQDAVLDRVDVTRELRRLPEAQRRVLCLAFYGDLTQTQIAHVTGWPLGTVKSHARRGLLRMERSLVGTGAGERAAERAVERSA</sequence>
<dbReference type="Proteomes" id="UP000653411">
    <property type="component" value="Unassembled WGS sequence"/>
</dbReference>
<dbReference type="RefSeq" id="WP_189262036.1">
    <property type="nucleotide sequence ID" value="NZ_BMML01000003.1"/>
</dbReference>
<evidence type="ECO:0000256" key="3">
    <source>
        <dbReference type="ARBA" id="ARBA00023082"/>
    </source>
</evidence>
<comment type="similarity">
    <text evidence="1 6">Belongs to the sigma-70 factor family. ECF subfamily.</text>
</comment>
<dbReference type="SUPFAM" id="SSF88659">
    <property type="entry name" value="Sigma3 and sigma4 domains of RNA polymerase sigma factors"/>
    <property type="match status" value="1"/>
</dbReference>
<evidence type="ECO:0000256" key="2">
    <source>
        <dbReference type="ARBA" id="ARBA00023015"/>
    </source>
</evidence>
<dbReference type="Gene3D" id="1.10.10.10">
    <property type="entry name" value="Winged helix-like DNA-binding domain superfamily/Winged helix DNA-binding domain"/>
    <property type="match status" value="1"/>
</dbReference>
<dbReference type="InterPro" id="IPR014284">
    <property type="entry name" value="RNA_pol_sigma-70_dom"/>
</dbReference>
<dbReference type="PANTHER" id="PTHR43133">
    <property type="entry name" value="RNA POLYMERASE ECF-TYPE SIGMA FACTO"/>
    <property type="match status" value="1"/>
</dbReference>
<dbReference type="GO" id="GO:0003677">
    <property type="term" value="F:DNA binding"/>
    <property type="evidence" value="ECO:0007669"/>
    <property type="project" value="UniProtKB-KW"/>
</dbReference>
<proteinExistence type="inferred from homology"/>